<dbReference type="PROSITE" id="PS00409">
    <property type="entry name" value="PROKAR_NTER_METHYL"/>
    <property type="match status" value="1"/>
</dbReference>
<proteinExistence type="predicted"/>
<keyword evidence="2" id="KW-0178">Competence</keyword>
<sequence>MSHSEKGFTLVEVLVSIVVLSIVSFSLLTIFSQSLKTTHDSLNQTIANQVAQNTLHTLNRRAASVDQPLELRQLLNRDGISLTCDFCEDTRIHGDTYVATIQSLSTAPGHTIEVEISVTTDRLQTPVTLKGVISNATLREPFPETAVPTTD</sequence>
<keyword evidence="3" id="KW-1133">Transmembrane helix</keyword>
<dbReference type="Proteomes" id="UP001213680">
    <property type="component" value="Chromosome"/>
</dbReference>
<gene>
    <name evidence="4" type="ORF">PTI97_04350</name>
</gene>
<feature type="transmembrane region" description="Helical" evidence="3">
    <location>
        <begin position="7"/>
        <end position="31"/>
    </location>
</feature>
<comment type="subcellular location">
    <subcellularLocation>
        <location evidence="1">Cell surface</location>
    </subcellularLocation>
</comment>
<dbReference type="RefSeq" id="WP_026826499.1">
    <property type="nucleotide sequence ID" value="NZ_CP118099.1"/>
</dbReference>
<dbReference type="EMBL" id="CP118099">
    <property type="protein sequence ID" value="WDH76752.1"/>
    <property type="molecule type" value="Genomic_DNA"/>
</dbReference>
<dbReference type="Pfam" id="PF07963">
    <property type="entry name" value="N_methyl"/>
    <property type="match status" value="1"/>
</dbReference>
<evidence type="ECO:0000256" key="1">
    <source>
        <dbReference type="ARBA" id="ARBA00004241"/>
    </source>
</evidence>
<evidence type="ECO:0000256" key="3">
    <source>
        <dbReference type="SAM" id="Phobius"/>
    </source>
</evidence>
<reference evidence="4 5" key="1">
    <citation type="submission" date="2023-02" db="EMBL/GenBank/DDBJ databases">
        <title>A bacterium isolated from plastisphere.</title>
        <authorList>
            <person name="Sun Y."/>
        </authorList>
    </citation>
    <scope>NUCLEOTIDE SEQUENCE [LARGE SCALE GENOMIC DNA]</scope>
    <source>
        <strain evidence="5">a-1</strain>
    </source>
</reference>
<evidence type="ECO:0000256" key="2">
    <source>
        <dbReference type="ARBA" id="ARBA00023287"/>
    </source>
</evidence>
<organism evidence="4 5">
    <name type="scientific">Exiguobacterium marinum</name>
    <dbReference type="NCBI Taxonomy" id="273528"/>
    <lineage>
        <taxon>Bacteria</taxon>
        <taxon>Bacillati</taxon>
        <taxon>Bacillota</taxon>
        <taxon>Bacilli</taxon>
        <taxon>Bacillales</taxon>
        <taxon>Bacillales Family XII. Incertae Sedis</taxon>
        <taxon>Exiguobacterium</taxon>
    </lineage>
</organism>
<keyword evidence="3" id="KW-0472">Membrane</keyword>
<evidence type="ECO:0000313" key="4">
    <source>
        <dbReference type="EMBL" id="WDH76752.1"/>
    </source>
</evidence>
<dbReference type="NCBIfam" id="TIGR02532">
    <property type="entry name" value="IV_pilin_GFxxxE"/>
    <property type="match status" value="1"/>
</dbReference>
<keyword evidence="5" id="KW-1185">Reference proteome</keyword>
<protein>
    <submittedName>
        <fullName evidence="4">Prepilin-type N-terminal cleavage/methylation domain-containing protein</fullName>
    </submittedName>
</protein>
<evidence type="ECO:0000313" key="5">
    <source>
        <dbReference type="Proteomes" id="UP001213680"/>
    </source>
</evidence>
<accession>A0ABY7X0U6</accession>
<keyword evidence="3" id="KW-0812">Transmembrane</keyword>
<dbReference type="InterPro" id="IPR012902">
    <property type="entry name" value="N_methyl_site"/>
</dbReference>
<name>A0ABY7X0U6_9BACL</name>